<gene>
    <name evidence="1" type="ORF">R1flu_024895</name>
</gene>
<dbReference type="EMBL" id="JBHFFA010000007">
    <property type="protein sequence ID" value="KAL2613203.1"/>
    <property type="molecule type" value="Genomic_DNA"/>
</dbReference>
<proteinExistence type="predicted"/>
<organism evidence="1 2">
    <name type="scientific">Riccia fluitans</name>
    <dbReference type="NCBI Taxonomy" id="41844"/>
    <lineage>
        <taxon>Eukaryota</taxon>
        <taxon>Viridiplantae</taxon>
        <taxon>Streptophyta</taxon>
        <taxon>Embryophyta</taxon>
        <taxon>Marchantiophyta</taxon>
        <taxon>Marchantiopsida</taxon>
        <taxon>Marchantiidae</taxon>
        <taxon>Marchantiales</taxon>
        <taxon>Ricciaceae</taxon>
        <taxon>Riccia</taxon>
    </lineage>
</organism>
<dbReference type="Proteomes" id="UP001605036">
    <property type="component" value="Unassembled WGS sequence"/>
</dbReference>
<evidence type="ECO:0000313" key="1">
    <source>
        <dbReference type="EMBL" id="KAL2613203.1"/>
    </source>
</evidence>
<sequence>MLQLELELVAIFFTHLNLQPDADGWNTFCREVAVPPSDATTLDDFYHERPIDSSITPDMVRSVLVIDVVFIASRFLQAVGYVAQATAFVVDVLETLDCDSVRCHSTHYVVDLGLVFENQIPLYLIRNVW</sequence>
<evidence type="ECO:0000313" key="2">
    <source>
        <dbReference type="Proteomes" id="UP001605036"/>
    </source>
</evidence>
<keyword evidence="2" id="KW-1185">Reference proteome</keyword>
<accession>A0ABD1XX49</accession>
<protein>
    <submittedName>
        <fullName evidence="1">Uncharacterized protein</fullName>
    </submittedName>
</protein>
<name>A0ABD1XX49_9MARC</name>
<reference evidence="1 2" key="1">
    <citation type="submission" date="2024-09" db="EMBL/GenBank/DDBJ databases">
        <title>Chromosome-scale assembly of Riccia fluitans.</title>
        <authorList>
            <person name="Paukszto L."/>
            <person name="Sawicki J."/>
            <person name="Karawczyk K."/>
            <person name="Piernik-Szablinska J."/>
            <person name="Szczecinska M."/>
            <person name="Mazdziarz M."/>
        </authorList>
    </citation>
    <scope>NUCLEOTIDE SEQUENCE [LARGE SCALE GENOMIC DNA]</scope>
    <source>
        <strain evidence="1">Rf_01</strain>
        <tissue evidence="1">Aerial parts of the thallus</tissue>
    </source>
</reference>
<dbReference type="AlphaFoldDB" id="A0ABD1XX49"/>
<comment type="caution">
    <text evidence="1">The sequence shown here is derived from an EMBL/GenBank/DDBJ whole genome shotgun (WGS) entry which is preliminary data.</text>
</comment>